<dbReference type="KEGG" id="azc:AZC_0353"/>
<evidence type="ECO:0000313" key="3">
    <source>
        <dbReference type="Proteomes" id="UP000000270"/>
    </source>
</evidence>
<dbReference type="Proteomes" id="UP000000270">
    <property type="component" value="Chromosome"/>
</dbReference>
<dbReference type="EMBL" id="AP009384">
    <property type="protein sequence ID" value="BAF86351.1"/>
    <property type="molecule type" value="Genomic_DNA"/>
</dbReference>
<feature type="domain" description="Glutamine amidotransferase" evidence="1">
    <location>
        <begin position="59"/>
        <end position="193"/>
    </location>
</feature>
<dbReference type="PANTHER" id="PTHR42695">
    <property type="entry name" value="GLUTAMINE AMIDOTRANSFERASE YLR126C-RELATED"/>
    <property type="match status" value="1"/>
</dbReference>
<keyword evidence="2" id="KW-0315">Glutamine amidotransferase</keyword>
<dbReference type="SUPFAM" id="SSF52317">
    <property type="entry name" value="Class I glutamine amidotransferase-like"/>
    <property type="match status" value="1"/>
</dbReference>
<reference evidence="2 3" key="3">
    <citation type="journal article" date="2008" name="BMC Genomics">
        <title>The genome of the versatile nitrogen fixer Azorhizobium caulinodans ORS571.</title>
        <authorList>
            <person name="Lee KB."/>
            <person name="Backer P.D."/>
            <person name="Aono T."/>
            <person name="Liu CT."/>
            <person name="Suzuki S."/>
            <person name="Suzuki T."/>
            <person name="Kaneko T."/>
            <person name="Yamada M."/>
            <person name="Tabata S."/>
            <person name="Kupfer D.M."/>
            <person name="Najar F.Z."/>
            <person name="Wiley G.B."/>
            <person name="Roe B."/>
            <person name="Binnewies T.T."/>
            <person name="Ussery D.W."/>
            <person name="D'Haeze W."/>
            <person name="Herder J.D."/>
            <person name="Gevers D."/>
            <person name="Vereecke D."/>
            <person name="Holsters M."/>
            <person name="Oyaizu H."/>
        </authorList>
    </citation>
    <scope>NUCLEOTIDE SEQUENCE [LARGE SCALE GENOMIC DNA]</scope>
    <source>
        <strain evidence="3">ATCC 43989 / DSM 5975 / JCM 20966 / LMG 6465 / NBRC 14845 / NCIMB 13405 / ORS 571</strain>
    </source>
</reference>
<name>A8IJS9_AZOC5</name>
<dbReference type="InterPro" id="IPR044992">
    <property type="entry name" value="ChyE-like"/>
</dbReference>
<dbReference type="InterPro" id="IPR017926">
    <property type="entry name" value="GATASE"/>
</dbReference>
<dbReference type="STRING" id="438753.AZC_0353"/>
<dbReference type="GO" id="GO:0016740">
    <property type="term" value="F:transferase activity"/>
    <property type="evidence" value="ECO:0007669"/>
    <property type="project" value="UniProtKB-KW"/>
</dbReference>
<dbReference type="InterPro" id="IPR029062">
    <property type="entry name" value="Class_I_gatase-like"/>
</dbReference>
<evidence type="ECO:0000259" key="1">
    <source>
        <dbReference type="Pfam" id="PF00117"/>
    </source>
</evidence>
<proteinExistence type="predicted"/>
<dbReference type="PANTHER" id="PTHR42695:SF5">
    <property type="entry name" value="GLUTAMINE AMIDOTRANSFERASE YLR126C-RELATED"/>
    <property type="match status" value="1"/>
</dbReference>
<accession>A8IJS9</accession>
<dbReference type="RefSeq" id="WP_012168884.1">
    <property type="nucleotide sequence ID" value="NC_009937.1"/>
</dbReference>
<reference evidence="2 3" key="1">
    <citation type="journal article" date="2007" name="Appl. Environ. Microbiol.">
        <title>Rhizobial factors required for stem nodule maturation and maintenance in Sesbania rostrata-Azorhizobium caulinodans ORS571 symbiosis.</title>
        <authorList>
            <person name="Suzuki S."/>
            <person name="Aono T."/>
            <person name="Lee KB."/>
            <person name="Suzuki T."/>
            <person name="Liu CT."/>
            <person name="Miwa H."/>
            <person name="Wakao S."/>
            <person name="Iki T."/>
            <person name="Oyaizu H."/>
        </authorList>
    </citation>
    <scope>NUCLEOTIDE SEQUENCE [LARGE SCALE GENOMIC DNA]</scope>
    <source>
        <strain evidence="3">ATCC 43989 / DSM 5975 / JCM 20966 / LMG 6465 / NBRC 14845 / NCIMB 13405 / ORS 571</strain>
    </source>
</reference>
<dbReference type="FunFam" id="3.40.50.880:FF:000033">
    <property type="entry name" value="Glutamine amidotransferase class-I"/>
    <property type="match status" value="1"/>
</dbReference>
<dbReference type="Gene3D" id="3.40.50.880">
    <property type="match status" value="1"/>
</dbReference>
<keyword evidence="3" id="KW-1185">Reference proteome</keyword>
<keyword evidence="2" id="KW-0808">Transferase</keyword>
<dbReference type="PROSITE" id="PS51273">
    <property type="entry name" value="GATASE_TYPE_1"/>
    <property type="match status" value="1"/>
</dbReference>
<organism evidence="2 3">
    <name type="scientific">Azorhizobium caulinodans (strain ATCC 43989 / DSM 5975 / JCM 20966 / LMG 6465 / NBRC 14845 / NCIMB 13405 / ORS 571)</name>
    <dbReference type="NCBI Taxonomy" id="438753"/>
    <lineage>
        <taxon>Bacteria</taxon>
        <taxon>Pseudomonadati</taxon>
        <taxon>Pseudomonadota</taxon>
        <taxon>Alphaproteobacteria</taxon>
        <taxon>Hyphomicrobiales</taxon>
        <taxon>Xanthobacteraceae</taxon>
        <taxon>Azorhizobium</taxon>
    </lineage>
</organism>
<reference evidence="2 3" key="6">
    <citation type="journal article" date="2011" name="Appl. Environ. Microbiol.">
        <title>Involvement of the azorhizobial chromosome partition gene (parA) in the onset of bacteroid differentiation during Sesbania rostrata stem nodule development.</title>
        <authorList>
            <person name="Liu CT."/>
            <person name="Lee KB."/>
            <person name="Wang YS."/>
            <person name="Peng MH."/>
            <person name="Lee KT."/>
            <person name="Suzuki S."/>
            <person name="Suzuki T."/>
            <person name="Oyaizu H."/>
        </authorList>
    </citation>
    <scope>NUCLEOTIDE SEQUENCE [LARGE SCALE GENOMIC DNA]</scope>
    <source>
        <strain evidence="3">ATCC 43989 / DSM 5975 / JCM 20966 / LMG 6465 / NBRC 14845 / NCIMB 13405 / ORS 571</strain>
    </source>
</reference>
<dbReference type="eggNOG" id="COG0518">
    <property type="taxonomic scope" value="Bacteria"/>
</dbReference>
<reference evidence="2 3" key="5">
    <citation type="journal article" date="2010" name="Appl. Environ. Microbiol.">
        <title>phrR-like gene praR of Azorhizobium caulinodans ORS571 is essential for symbiosis with Sesbania rostrata and is involved in expression of reb genes.</title>
        <authorList>
            <person name="Akiba N."/>
            <person name="Aono T."/>
            <person name="Toyazaki H."/>
            <person name="Sato S."/>
            <person name="Oyaizu H."/>
        </authorList>
    </citation>
    <scope>NUCLEOTIDE SEQUENCE [LARGE SCALE GENOMIC DNA]</scope>
    <source>
        <strain evidence="3">ATCC 43989 / DSM 5975 / JCM 20966 / LMG 6465 / NBRC 14845 / NCIMB 13405 / ORS 571</strain>
    </source>
</reference>
<sequence length="251" mass="27891">MDIRTDARAPWEARHKGRILTILHQATSTPGRIGRFLELRGYELDIRRPALGEALPDTLEDHVGTVVFGGPMSANDPFPWIAEEMTLIGKALDADAPLLGVCLGAQLMARTLGATVSRHEAGLSEIGYYPLRPTALGSELLPWPDHVYHWHSEGFELPAGADLLAQGDVFPNQAFRYGQHAFAVQFHPEVTHEMMCRWTTKGAAKLSTPGAQPSDAHFDGWYRHDPAVCHWLEHFLDAWLDLTVVEVEEEA</sequence>
<dbReference type="HOGENOM" id="CLU_054974_3_1_5"/>
<dbReference type="NCBIfam" id="NF005072">
    <property type="entry name" value="PRK06490.1"/>
    <property type="match status" value="1"/>
</dbReference>
<gene>
    <name evidence="2" type="ordered locus">AZC_0353</name>
</gene>
<dbReference type="Pfam" id="PF00117">
    <property type="entry name" value="GATase"/>
    <property type="match status" value="1"/>
</dbReference>
<dbReference type="AlphaFoldDB" id="A8IJS9"/>
<reference evidence="2 3" key="4">
    <citation type="journal article" date="2009" name="Appl. Environ. Microbiol.">
        <title>Comparative genome-wide transcriptional profiling of Azorhizobium caulinodans ORS571 grown under free-living and symbiotic conditions.</title>
        <authorList>
            <person name="Tsukada S."/>
            <person name="Aono T."/>
            <person name="Akiba N."/>
            <person name="Lee KB."/>
            <person name="Liu CT."/>
            <person name="Toyazaki H."/>
            <person name="Oyaizu H."/>
        </authorList>
    </citation>
    <scope>NUCLEOTIDE SEQUENCE [LARGE SCALE GENOMIC DNA]</scope>
    <source>
        <strain evidence="3">ATCC 43989 / DSM 5975 / JCM 20966 / LMG 6465 / NBRC 14845 / NCIMB 13405 / ORS 571</strain>
    </source>
</reference>
<dbReference type="GO" id="GO:0005829">
    <property type="term" value="C:cytosol"/>
    <property type="evidence" value="ECO:0007669"/>
    <property type="project" value="TreeGrafter"/>
</dbReference>
<evidence type="ECO:0000313" key="2">
    <source>
        <dbReference type="EMBL" id="BAF86351.1"/>
    </source>
</evidence>
<reference evidence="3" key="2">
    <citation type="submission" date="2007-04" db="EMBL/GenBank/DDBJ databases">
        <title>Complete genome sequence of the nitrogen-fixing bacterium Azorhizobium caulinodans ORS571.</title>
        <authorList>
            <person name="Lee K.B."/>
            <person name="Backer P.D."/>
            <person name="Aono T."/>
            <person name="Liu C.T."/>
            <person name="Suzuki S."/>
            <person name="Suzuki T."/>
            <person name="Kaneko T."/>
            <person name="Yamada M."/>
            <person name="Tabata S."/>
            <person name="Kupfer D.M."/>
            <person name="Najar F.Z."/>
            <person name="Wiley G.B."/>
            <person name="Roe B."/>
            <person name="Binnewies T."/>
            <person name="Ussery D."/>
            <person name="Vereecke D."/>
            <person name="Gevers D."/>
            <person name="Holsters M."/>
            <person name="Oyaizu H."/>
        </authorList>
    </citation>
    <scope>NUCLEOTIDE SEQUENCE [LARGE SCALE GENOMIC DNA]</scope>
    <source>
        <strain evidence="3">ATCC 43989 / DSM 5975 / JCM 20966 / LMG 6465 / NBRC 14845 / NCIMB 13405 / ORS 571</strain>
    </source>
</reference>
<protein>
    <submittedName>
        <fullName evidence="2">Putative GMP synthase-glutamine amidotransferase</fullName>
    </submittedName>
</protein>
<dbReference type="CDD" id="cd01741">
    <property type="entry name" value="GATase1_1"/>
    <property type="match status" value="1"/>
</dbReference>